<organism evidence="1 2">
    <name type="scientific">Eretmocerus hayati</name>
    <dbReference type="NCBI Taxonomy" id="131215"/>
    <lineage>
        <taxon>Eukaryota</taxon>
        <taxon>Metazoa</taxon>
        <taxon>Ecdysozoa</taxon>
        <taxon>Arthropoda</taxon>
        <taxon>Hexapoda</taxon>
        <taxon>Insecta</taxon>
        <taxon>Pterygota</taxon>
        <taxon>Neoptera</taxon>
        <taxon>Endopterygota</taxon>
        <taxon>Hymenoptera</taxon>
        <taxon>Apocrita</taxon>
        <taxon>Proctotrupomorpha</taxon>
        <taxon>Chalcidoidea</taxon>
        <taxon>Aphelinidae</taxon>
        <taxon>Aphelininae</taxon>
        <taxon>Eretmocerus</taxon>
    </lineage>
</organism>
<gene>
    <name evidence="1" type="ORF">QAD02_024431</name>
</gene>
<accession>A0ACC2Q0C1</accession>
<name>A0ACC2Q0C1_9HYME</name>
<comment type="caution">
    <text evidence="1">The sequence shown here is derived from an EMBL/GenBank/DDBJ whole genome shotgun (WGS) entry which is preliminary data.</text>
</comment>
<sequence length="598" mass="66863">MLNRIDGELLPIKAHYFFFNAATGPMMQFLPTIAKQMHFSPSLVGKIFMILPISGLIAKPLFGGLADKFGLHKTFFIFFQVILAIAFYSINFIPASDYSAQTNLTCNMHSYLELASDNAISRQDIENIASVPSDDVSSCSLSCTIRTVSDVKALCNSWNITKYCDLAKKITANDVGNLDKLEFEAYFNNSHDLPLEQKSLNLRISNASFSDGQVYTTLCRSFSLRIPCQARCPKVPFLDQLIKDISSSQKPQLPAESFRWFLSASIISWIGMAVVVSIADAICFDLLGYERNKDYGKQKMWGSIGTGIFGLSIGYLIDVFSQGDGLKNYAIIFYVLLLAMFLDVVVSSTLKKSNLKVHNEPSIFYELWPILRESRVLVFAWWCIGAGMCTGVVWNFLFWYTEEISLSPSDKAWLKTLQGLLTGIQCFLGEMPFNFICGDILRKIGHINVMSLVLLVYAIRFMAYSMITNPWLIIVVEILHGPSMGLCWPTMVSYGDKVAPSGTKATTQGFIGAVFEGIGVSLGSLICGYLIDVHKGVTTFRIFSAGALVWLSLFWILQLILQRVKAYPLQQGHTHLMSYAPPDDDSIHMTMCQEMQTY</sequence>
<proteinExistence type="predicted"/>
<reference evidence="1" key="1">
    <citation type="submission" date="2023-04" db="EMBL/GenBank/DDBJ databases">
        <title>A chromosome-level genome assembly of the parasitoid wasp Eretmocerus hayati.</title>
        <authorList>
            <person name="Zhong Y."/>
            <person name="Liu S."/>
            <person name="Liu Y."/>
        </authorList>
    </citation>
    <scope>NUCLEOTIDE SEQUENCE</scope>
    <source>
        <strain evidence="1">ZJU_SS_LIU_2023</strain>
    </source>
</reference>
<dbReference type="Proteomes" id="UP001239111">
    <property type="component" value="Chromosome 1"/>
</dbReference>
<keyword evidence="2" id="KW-1185">Reference proteome</keyword>
<protein>
    <submittedName>
        <fullName evidence="1">Uncharacterized protein</fullName>
    </submittedName>
</protein>
<evidence type="ECO:0000313" key="2">
    <source>
        <dbReference type="Proteomes" id="UP001239111"/>
    </source>
</evidence>
<dbReference type="EMBL" id="CM056741">
    <property type="protein sequence ID" value="KAJ8688636.1"/>
    <property type="molecule type" value="Genomic_DNA"/>
</dbReference>
<evidence type="ECO:0000313" key="1">
    <source>
        <dbReference type="EMBL" id="KAJ8688636.1"/>
    </source>
</evidence>